<comment type="caution">
    <text evidence="2">The sequence shown here is derived from an EMBL/GenBank/DDBJ whole genome shotgun (WGS) entry which is preliminary data.</text>
</comment>
<evidence type="ECO:0000313" key="2">
    <source>
        <dbReference type="EMBL" id="GCE76741.1"/>
    </source>
</evidence>
<organism evidence="2 3">
    <name type="scientific">Cellulomonas biazotea</name>
    <dbReference type="NCBI Taxonomy" id="1709"/>
    <lineage>
        <taxon>Bacteria</taxon>
        <taxon>Bacillati</taxon>
        <taxon>Actinomycetota</taxon>
        <taxon>Actinomycetes</taxon>
        <taxon>Micrococcales</taxon>
        <taxon>Cellulomonadaceae</taxon>
        <taxon>Cellulomonas</taxon>
    </lineage>
</organism>
<evidence type="ECO:0000256" key="1">
    <source>
        <dbReference type="SAM" id="Coils"/>
    </source>
</evidence>
<evidence type="ECO:0000313" key="3">
    <source>
        <dbReference type="Proteomes" id="UP000289954"/>
    </source>
</evidence>
<feature type="coiled-coil region" evidence="1">
    <location>
        <begin position="39"/>
        <end position="80"/>
    </location>
</feature>
<protein>
    <submittedName>
        <fullName evidence="2">Uncharacterized protein</fullName>
    </submittedName>
</protein>
<dbReference type="AlphaFoldDB" id="A0A402DRK2"/>
<reference evidence="2 3" key="1">
    <citation type="submission" date="2019-01" db="EMBL/GenBank/DDBJ databases">
        <title>Draft genome sequence of Cellulomonas takizawaensis strain TKZ-21.</title>
        <authorList>
            <person name="Yamamura H."/>
            <person name="Hayashi T."/>
            <person name="Hamada M."/>
            <person name="Serisawa Y."/>
            <person name="Matsuyama K."/>
            <person name="Nakagawa Y."/>
            <person name="Otoguro M."/>
            <person name="Yanagida F."/>
            <person name="Hayakawa M."/>
        </authorList>
    </citation>
    <scope>NUCLEOTIDE SEQUENCE [LARGE SCALE GENOMIC DNA]</scope>
    <source>
        <strain evidence="2 3">NBRC12680</strain>
    </source>
</reference>
<proteinExistence type="predicted"/>
<keyword evidence="3" id="KW-1185">Reference proteome</keyword>
<gene>
    <name evidence="2" type="ORF">CBZ_17970</name>
</gene>
<sequence>MLVLVLGTLLTVRLVTTTRAWERTAADWEDLARTHGTQLAQAQTDLEAAHAELADTQTQLATAQQRITELADEKARLGDTTASQQQLADYQARVSQAAGQVATALANCIDGQERLIGYLRESDRYDAADLERFATDVDRVCGAATDANASLQRELDR</sequence>
<dbReference type="EMBL" id="BIMR01000128">
    <property type="protein sequence ID" value="GCE76741.1"/>
    <property type="molecule type" value="Genomic_DNA"/>
</dbReference>
<dbReference type="Proteomes" id="UP000289954">
    <property type="component" value="Unassembled WGS sequence"/>
</dbReference>
<name>A0A402DRK2_9CELL</name>
<accession>A0A402DRK2</accession>
<keyword evidence="1" id="KW-0175">Coiled coil</keyword>